<comment type="caution">
    <text evidence="1">The sequence shown here is derived from an EMBL/GenBank/DDBJ whole genome shotgun (WGS) entry which is preliminary data.</text>
</comment>
<dbReference type="EMBL" id="LBZM01000005">
    <property type="protein sequence ID" value="KKR72475.1"/>
    <property type="molecule type" value="Genomic_DNA"/>
</dbReference>
<dbReference type="Gene3D" id="3.40.50.1000">
    <property type="entry name" value="HAD superfamily/HAD-like"/>
    <property type="match status" value="1"/>
</dbReference>
<reference evidence="1 2" key="1">
    <citation type="journal article" date="2015" name="Nature">
        <title>rRNA introns, odd ribosomes, and small enigmatic genomes across a large radiation of phyla.</title>
        <authorList>
            <person name="Brown C.T."/>
            <person name="Hug L.A."/>
            <person name="Thomas B.C."/>
            <person name="Sharon I."/>
            <person name="Castelle C.J."/>
            <person name="Singh A."/>
            <person name="Wilkins M.J."/>
            <person name="Williams K.H."/>
            <person name="Banfield J.F."/>
        </authorList>
    </citation>
    <scope>NUCLEOTIDE SEQUENCE [LARGE SCALE GENOMIC DNA]</scope>
</reference>
<accession>A0A0G0VKN0</accession>
<name>A0A0G0VKN0_9BACT</name>
<dbReference type="InterPro" id="IPR023214">
    <property type="entry name" value="HAD_sf"/>
</dbReference>
<evidence type="ECO:0000313" key="2">
    <source>
        <dbReference type="Proteomes" id="UP000034664"/>
    </source>
</evidence>
<organism evidence="1 2">
    <name type="scientific">Candidatus Roizmanbacteria bacterium GW2011_GWB1_40_7</name>
    <dbReference type="NCBI Taxonomy" id="1618482"/>
    <lineage>
        <taxon>Bacteria</taxon>
        <taxon>Candidatus Roizmaniibacteriota</taxon>
    </lineage>
</organism>
<protein>
    <submittedName>
        <fullName evidence="1">Uncharacterized protein</fullName>
    </submittedName>
</protein>
<dbReference type="AlphaFoldDB" id="A0A0G0VKN0"/>
<proteinExistence type="predicted"/>
<dbReference type="Pfam" id="PF12710">
    <property type="entry name" value="HAD"/>
    <property type="match status" value="1"/>
</dbReference>
<dbReference type="InterPro" id="IPR036412">
    <property type="entry name" value="HAD-like_sf"/>
</dbReference>
<sequence>MAENPNPEIRIDEINNAIAHYADQRYPQGKDPKDCLADLQTKLQVFKIHAQRLGATRAFELFSIYRMADRIVEKRLSNKGEPDDPITVNLHRAAARLAQHRNILVVSDMDGTITEGAVVNGVYTPGTAYMNLIPGRLLADKLEGQGFTKEEIMILAYYYPLTQYPHIMRAGAEHVRIRPGLEEFIEHLIGSGGCFEVLSANFQPFVDGVLDKINRRADIRKVTSVRDDNISSIAKAQHLHIASAENPDSLLVFVGDGRSDIEALEAYDVVGWWYALKDQVFHHALQEKDVIHFPYQTFHDITKNEKQIFDLSLDYRELTQSDIAQL</sequence>
<gene>
    <name evidence="1" type="ORF">UU14_C0005G0043</name>
</gene>
<dbReference type="SUPFAM" id="SSF56784">
    <property type="entry name" value="HAD-like"/>
    <property type="match status" value="1"/>
</dbReference>
<dbReference type="Proteomes" id="UP000034664">
    <property type="component" value="Unassembled WGS sequence"/>
</dbReference>
<evidence type="ECO:0000313" key="1">
    <source>
        <dbReference type="EMBL" id="KKR72475.1"/>
    </source>
</evidence>